<dbReference type="OrthoDB" id="2123952at2759"/>
<name>A0A9Q3PVH2_9BASI</name>
<proteinExistence type="predicted"/>
<evidence type="ECO:0000313" key="2">
    <source>
        <dbReference type="Proteomes" id="UP000765509"/>
    </source>
</evidence>
<accession>A0A9Q3PVH2</accession>
<dbReference type="Proteomes" id="UP000765509">
    <property type="component" value="Unassembled WGS sequence"/>
</dbReference>
<protein>
    <submittedName>
        <fullName evidence="1">Uncharacterized protein</fullName>
    </submittedName>
</protein>
<sequence length="131" mass="14498">MRCVQQWNNTTSSWINIGGPSHHQGNPIVVAPEVPILLMSKDERLSKLKRNIVVQDDVDTDAKGSDEIDGEELEVTTPIQRRRLHSTSLSPVQVNTTTHEVMRSPNHLNLHLDLCTGPLTLASTTTNGQTL</sequence>
<comment type="caution">
    <text evidence="1">The sequence shown here is derived from an EMBL/GenBank/DDBJ whole genome shotgun (WGS) entry which is preliminary data.</text>
</comment>
<dbReference type="AlphaFoldDB" id="A0A9Q3PVH2"/>
<dbReference type="EMBL" id="AVOT02094778">
    <property type="protein sequence ID" value="MBW0574715.1"/>
    <property type="molecule type" value="Genomic_DNA"/>
</dbReference>
<evidence type="ECO:0000313" key="1">
    <source>
        <dbReference type="EMBL" id="MBW0574715.1"/>
    </source>
</evidence>
<gene>
    <name evidence="1" type="ORF">O181_114430</name>
</gene>
<keyword evidence="2" id="KW-1185">Reference proteome</keyword>
<organism evidence="1 2">
    <name type="scientific">Austropuccinia psidii MF-1</name>
    <dbReference type="NCBI Taxonomy" id="1389203"/>
    <lineage>
        <taxon>Eukaryota</taxon>
        <taxon>Fungi</taxon>
        <taxon>Dikarya</taxon>
        <taxon>Basidiomycota</taxon>
        <taxon>Pucciniomycotina</taxon>
        <taxon>Pucciniomycetes</taxon>
        <taxon>Pucciniales</taxon>
        <taxon>Sphaerophragmiaceae</taxon>
        <taxon>Austropuccinia</taxon>
    </lineage>
</organism>
<reference evidence="1" key="1">
    <citation type="submission" date="2021-03" db="EMBL/GenBank/DDBJ databases">
        <title>Draft genome sequence of rust myrtle Austropuccinia psidii MF-1, a brazilian biotype.</title>
        <authorList>
            <person name="Quecine M.C."/>
            <person name="Pachon D.M.R."/>
            <person name="Bonatelli M.L."/>
            <person name="Correr F.H."/>
            <person name="Franceschini L.M."/>
            <person name="Leite T.F."/>
            <person name="Margarido G.R.A."/>
            <person name="Almeida C.A."/>
            <person name="Ferrarezi J.A."/>
            <person name="Labate C.A."/>
        </authorList>
    </citation>
    <scope>NUCLEOTIDE SEQUENCE</scope>
    <source>
        <strain evidence="1">MF-1</strain>
    </source>
</reference>